<evidence type="ECO:0000313" key="3">
    <source>
        <dbReference type="EMBL" id="KAK3258541.1"/>
    </source>
</evidence>
<name>A0AAE0KRW0_9CHLO</name>
<sequence>MLRWDDTMSCEMTAWLSLTKNGVDAKRDTQIYVHRAPGGYHFLSERMVPSPDVVETLFRFNCWAYTEGFDDVCKATAHPAYEKGLPHELPHLCKSKGGEASHCAELCHDMQVGSAFFAKARPEGGSFTECSSVASAVLAVSKACKEQGHDVSVECGLSGEWSAPRPAGMPLHVLSHLQGRPSQIGALDSPMPFNSVWSRHVPTIFSGTLTPSSLARAGQEVCSTALEELPRHYSNVPRDHLPWLCADISYQYALLVDGLGVAMDEKVHLLRDVGYRGSQYSAKWPLGDALFALMDANFTNALPPSPPLPPPAWT</sequence>
<comment type="caution">
    <text evidence="3">The sequence shown here is derived from an EMBL/GenBank/DDBJ whole genome shotgun (WGS) entry which is preliminary data.</text>
</comment>
<dbReference type="Pfam" id="PF01150">
    <property type="entry name" value="GDA1_CD39"/>
    <property type="match status" value="1"/>
</dbReference>
<dbReference type="GO" id="GO:0016020">
    <property type="term" value="C:membrane"/>
    <property type="evidence" value="ECO:0007669"/>
    <property type="project" value="TreeGrafter"/>
</dbReference>
<dbReference type="EMBL" id="LGRX02019456">
    <property type="protein sequence ID" value="KAK3258541.1"/>
    <property type="molecule type" value="Genomic_DNA"/>
</dbReference>
<dbReference type="Proteomes" id="UP001190700">
    <property type="component" value="Unassembled WGS sequence"/>
</dbReference>
<dbReference type="AlphaFoldDB" id="A0AAE0KRW0"/>
<gene>
    <name evidence="3" type="ORF">CYMTET_32418</name>
</gene>
<dbReference type="PANTHER" id="PTHR11782">
    <property type="entry name" value="ADENOSINE/GUANOSINE DIPHOSPHATASE"/>
    <property type="match status" value="1"/>
</dbReference>
<feature type="non-terminal residue" evidence="3">
    <location>
        <position position="314"/>
    </location>
</feature>
<reference evidence="3 4" key="1">
    <citation type="journal article" date="2015" name="Genome Biol. Evol.">
        <title>Comparative Genomics of a Bacterivorous Green Alga Reveals Evolutionary Causalities and Consequences of Phago-Mixotrophic Mode of Nutrition.</title>
        <authorList>
            <person name="Burns J.A."/>
            <person name="Paasch A."/>
            <person name="Narechania A."/>
            <person name="Kim E."/>
        </authorList>
    </citation>
    <scope>NUCLEOTIDE SEQUENCE [LARGE SCALE GENOMIC DNA]</scope>
    <source>
        <strain evidence="3 4">PLY_AMNH</strain>
    </source>
</reference>
<protein>
    <submittedName>
        <fullName evidence="3">GDA1/CD39 nucleoside phosphatase protein</fullName>
    </submittedName>
</protein>
<accession>A0AAE0KRW0</accession>
<organism evidence="3 4">
    <name type="scientific">Cymbomonas tetramitiformis</name>
    <dbReference type="NCBI Taxonomy" id="36881"/>
    <lineage>
        <taxon>Eukaryota</taxon>
        <taxon>Viridiplantae</taxon>
        <taxon>Chlorophyta</taxon>
        <taxon>Pyramimonadophyceae</taxon>
        <taxon>Pyramimonadales</taxon>
        <taxon>Pyramimonadaceae</taxon>
        <taxon>Cymbomonas</taxon>
    </lineage>
</organism>
<dbReference type="GO" id="GO:0009134">
    <property type="term" value="P:nucleoside diphosphate catabolic process"/>
    <property type="evidence" value="ECO:0007669"/>
    <property type="project" value="TreeGrafter"/>
</dbReference>
<dbReference type="GO" id="GO:0017110">
    <property type="term" value="F:nucleoside diphosphate phosphatase activity"/>
    <property type="evidence" value="ECO:0007669"/>
    <property type="project" value="TreeGrafter"/>
</dbReference>
<dbReference type="Gene3D" id="3.30.420.150">
    <property type="entry name" value="Exopolyphosphatase. Domain 2"/>
    <property type="match status" value="1"/>
</dbReference>
<evidence type="ECO:0000313" key="4">
    <source>
        <dbReference type="Proteomes" id="UP001190700"/>
    </source>
</evidence>
<evidence type="ECO:0000256" key="1">
    <source>
        <dbReference type="ARBA" id="ARBA00009283"/>
    </source>
</evidence>
<dbReference type="InterPro" id="IPR000407">
    <property type="entry name" value="GDA1_CD39_NTPase"/>
</dbReference>
<keyword evidence="2" id="KW-0378">Hydrolase</keyword>
<keyword evidence="4" id="KW-1185">Reference proteome</keyword>
<comment type="similarity">
    <text evidence="1">Belongs to the GDA1/CD39 NTPase family.</text>
</comment>
<proteinExistence type="inferred from homology"/>
<evidence type="ECO:0000256" key="2">
    <source>
        <dbReference type="ARBA" id="ARBA00022801"/>
    </source>
</evidence>
<dbReference type="PANTHER" id="PTHR11782:SF83">
    <property type="entry name" value="GUANOSINE-DIPHOSPHATASE"/>
    <property type="match status" value="1"/>
</dbReference>